<evidence type="ECO:0000313" key="3">
    <source>
        <dbReference type="Proteomes" id="UP001622370"/>
    </source>
</evidence>
<reference evidence="2 3" key="1">
    <citation type="journal article" date="2016" name="Sci. Rep.">
        <title>Whole genome sequencing identifies a novel species of the genus Capnocytophaga isolated from dog and cat bite wounds in humans.</title>
        <authorList>
            <person name="Zangenah S."/>
            <person name="Abbasi N."/>
            <person name="Andersson A.F."/>
            <person name="Bergman P."/>
        </authorList>
    </citation>
    <scope>NUCLEOTIDE SEQUENCE [LARGE SCALE GENOMIC DNA]</scope>
    <source>
        <strain evidence="2 3">W5</strain>
    </source>
</reference>
<keyword evidence="1" id="KW-0472">Membrane</keyword>
<dbReference type="RefSeq" id="WP_157909232.1">
    <property type="nucleotide sequence ID" value="NZ_BOPJ01000001.1"/>
</dbReference>
<keyword evidence="3" id="KW-1185">Reference proteome</keyword>
<feature type="transmembrane region" description="Helical" evidence="1">
    <location>
        <begin position="76"/>
        <end position="95"/>
    </location>
</feature>
<accession>A0ABW8QCH2</accession>
<keyword evidence="1" id="KW-0812">Transmembrane</keyword>
<proteinExistence type="predicted"/>
<comment type="caution">
    <text evidence="2">The sequence shown here is derived from an EMBL/GenBank/DDBJ whole genome shotgun (WGS) entry which is preliminary data.</text>
</comment>
<keyword evidence="1" id="KW-1133">Transmembrane helix</keyword>
<evidence type="ECO:0000313" key="2">
    <source>
        <dbReference type="EMBL" id="MFK8294078.1"/>
    </source>
</evidence>
<sequence length="183" mass="22384">MGKYDFLFRRVVRILWNLFLVVGWGVPMLSFLELLLNFFFQTEIIFYNRYLIVIASVWLIACLVSLILLFKKRLKFYIFLILMMSNFGLFYHWVLKHQFSFEKNIEGTDYMMKIFAHRYEVWQTNRVYRQRVLVKISDIFHDSYSKIGIAHLSKVRIFSNDEEKKLFEIQVKAKREVFYVEKR</sequence>
<dbReference type="Proteomes" id="UP001622370">
    <property type="component" value="Unassembled WGS sequence"/>
</dbReference>
<evidence type="ECO:0000256" key="1">
    <source>
        <dbReference type="SAM" id="Phobius"/>
    </source>
</evidence>
<feature type="transmembrane region" description="Helical" evidence="1">
    <location>
        <begin position="50"/>
        <end position="70"/>
    </location>
</feature>
<protein>
    <submittedName>
        <fullName evidence="2">Uncharacterized protein</fullName>
    </submittedName>
</protein>
<name>A0ABW8QCH2_9FLAO</name>
<feature type="transmembrane region" description="Helical" evidence="1">
    <location>
        <begin position="14"/>
        <end position="38"/>
    </location>
</feature>
<gene>
    <name evidence="2" type="ORF">ACI76L_09810</name>
</gene>
<dbReference type="EMBL" id="JBJGWJ010000007">
    <property type="protein sequence ID" value="MFK8294078.1"/>
    <property type="molecule type" value="Genomic_DNA"/>
</dbReference>
<organism evidence="2 3">
    <name type="scientific">Capnocytophaga stomatis</name>
    <dbReference type="NCBI Taxonomy" id="1848904"/>
    <lineage>
        <taxon>Bacteria</taxon>
        <taxon>Pseudomonadati</taxon>
        <taxon>Bacteroidota</taxon>
        <taxon>Flavobacteriia</taxon>
        <taxon>Flavobacteriales</taxon>
        <taxon>Flavobacteriaceae</taxon>
        <taxon>Capnocytophaga</taxon>
    </lineage>
</organism>